<comment type="cofactor">
    <cofactor evidence="1">
        <name>Mg(2+)</name>
        <dbReference type="ChEBI" id="CHEBI:18420"/>
    </cofactor>
</comment>
<gene>
    <name evidence="12" type="ORF">GA0070621_4555</name>
</gene>
<keyword evidence="8" id="KW-0520">NAD</keyword>
<accession>A0A1A9A9H0</accession>
<dbReference type="NCBIfam" id="NF001299">
    <property type="entry name" value="PRK00241.1"/>
    <property type="match status" value="1"/>
</dbReference>
<evidence type="ECO:0000256" key="8">
    <source>
        <dbReference type="ARBA" id="ARBA00023027"/>
    </source>
</evidence>
<comment type="cofactor">
    <cofactor evidence="2">
        <name>Zn(2+)</name>
        <dbReference type="ChEBI" id="CHEBI:29105"/>
    </cofactor>
</comment>
<dbReference type="PANTHER" id="PTHR42904">
    <property type="entry name" value="NUDIX HYDROLASE, NUDC SUBFAMILY"/>
    <property type="match status" value="1"/>
</dbReference>
<dbReference type="Proteomes" id="UP000198765">
    <property type="component" value="Chromosome I"/>
</dbReference>
<dbReference type="Gene3D" id="3.90.79.10">
    <property type="entry name" value="Nucleoside Triphosphate Pyrophosphohydrolase"/>
    <property type="match status" value="1"/>
</dbReference>
<dbReference type="Pfam" id="PF09296">
    <property type="entry name" value="NUDIX-like"/>
    <property type="match status" value="1"/>
</dbReference>
<dbReference type="PROSITE" id="PS51462">
    <property type="entry name" value="NUDIX"/>
    <property type="match status" value="1"/>
</dbReference>
<dbReference type="InterPro" id="IPR000086">
    <property type="entry name" value="NUDIX_hydrolase_dom"/>
</dbReference>
<evidence type="ECO:0000256" key="5">
    <source>
        <dbReference type="ARBA" id="ARBA00022723"/>
    </source>
</evidence>
<dbReference type="InterPro" id="IPR015797">
    <property type="entry name" value="NUDIX_hydrolase-like_dom_sf"/>
</dbReference>
<evidence type="ECO:0000259" key="11">
    <source>
        <dbReference type="PROSITE" id="PS51462"/>
    </source>
</evidence>
<dbReference type="EMBL" id="LT594324">
    <property type="protein sequence ID" value="SBT52817.1"/>
    <property type="molecule type" value="Genomic_DNA"/>
</dbReference>
<evidence type="ECO:0000256" key="10">
    <source>
        <dbReference type="RuleBase" id="RU003476"/>
    </source>
</evidence>
<dbReference type="InterPro" id="IPR015375">
    <property type="entry name" value="NADH_PPase-like_N"/>
</dbReference>
<proteinExistence type="inferred from homology"/>
<dbReference type="PANTHER" id="PTHR42904:SF6">
    <property type="entry name" value="NAD-CAPPED RNA HYDROLASE NUDT12"/>
    <property type="match status" value="1"/>
</dbReference>
<comment type="similarity">
    <text evidence="3">Belongs to the Nudix hydrolase family. NudC subfamily.</text>
</comment>
<evidence type="ECO:0000256" key="2">
    <source>
        <dbReference type="ARBA" id="ARBA00001947"/>
    </source>
</evidence>
<dbReference type="InterPro" id="IPR020084">
    <property type="entry name" value="NUDIX_hydrolase_CS"/>
</dbReference>
<dbReference type="PRINTS" id="PR00502">
    <property type="entry name" value="NUDIXFAMILY"/>
</dbReference>
<dbReference type="AlphaFoldDB" id="A0A1A9A9H0"/>
<evidence type="ECO:0000313" key="13">
    <source>
        <dbReference type="Proteomes" id="UP000198765"/>
    </source>
</evidence>
<keyword evidence="7" id="KW-0460">Magnesium</keyword>
<comment type="catalytic activity">
    <reaction evidence="9">
        <text>a 5'-end NAD(+)-phospho-ribonucleoside in mRNA + H2O = a 5'-end phospho-adenosine-phospho-ribonucleoside in mRNA + beta-nicotinamide D-ribonucleotide + 2 H(+)</text>
        <dbReference type="Rhea" id="RHEA:60876"/>
        <dbReference type="Rhea" id="RHEA-COMP:15698"/>
        <dbReference type="Rhea" id="RHEA-COMP:15719"/>
        <dbReference type="ChEBI" id="CHEBI:14649"/>
        <dbReference type="ChEBI" id="CHEBI:15377"/>
        <dbReference type="ChEBI" id="CHEBI:15378"/>
        <dbReference type="ChEBI" id="CHEBI:144029"/>
        <dbReference type="ChEBI" id="CHEBI:144051"/>
    </reaction>
    <physiologicalReaction direction="left-to-right" evidence="9">
        <dbReference type="Rhea" id="RHEA:60877"/>
    </physiologicalReaction>
</comment>
<evidence type="ECO:0000256" key="6">
    <source>
        <dbReference type="ARBA" id="ARBA00022801"/>
    </source>
</evidence>
<keyword evidence="5" id="KW-0479">Metal-binding</keyword>
<keyword evidence="13" id="KW-1185">Reference proteome</keyword>
<dbReference type="InterPro" id="IPR020476">
    <property type="entry name" value="Nudix_hydrolase"/>
</dbReference>
<keyword evidence="6 10" id="KW-0378">Hydrolase</keyword>
<evidence type="ECO:0000256" key="7">
    <source>
        <dbReference type="ARBA" id="ARBA00022842"/>
    </source>
</evidence>
<dbReference type="GO" id="GO:0046872">
    <property type="term" value="F:metal ion binding"/>
    <property type="evidence" value="ECO:0007669"/>
    <property type="project" value="UniProtKB-KW"/>
</dbReference>
<dbReference type="GO" id="GO:0006742">
    <property type="term" value="P:NADP+ catabolic process"/>
    <property type="evidence" value="ECO:0007669"/>
    <property type="project" value="TreeGrafter"/>
</dbReference>
<dbReference type="Gene3D" id="3.90.79.20">
    <property type="match status" value="1"/>
</dbReference>
<dbReference type="GO" id="GO:0035529">
    <property type="term" value="F:NADH pyrophosphatase activity"/>
    <property type="evidence" value="ECO:0007669"/>
    <property type="project" value="TreeGrafter"/>
</dbReference>
<reference evidence="12 13" key="1">
    <citation type="submission" date="2016-06" db="EMBL/GenBank/DDBJ databases">
        <authorList>
            <person name="Kjaerup R.B."/>
            <person name="Dalgaard T.S."/>
            <person name="Juul-Madsen H.R."/>
        </authorList>
    </citation>
    <scope>NUCLEOTIDE SEQUENCE [LARGE SCALE GENOMIC DNA]</scope>
    <source>
        <strain evidence="12 13">DSM 45248</strain>
    </source>
</reference>
<dbReference type="GO" id="GO:0005829">
    <property type="term" value="C:cytosol"/>
    <property type="evidence" value="ECO:0007669"/>
    <property type="project" value="TreeGrafter"/>
</dbReference>
<dbReference type="PATRIC" id="fig|299146.4.peg.4707"/>
<name>A0A1A9A9H0_9ACTN</name>
<dbReference type="GO" id="GO:0019677">
    <property type="term" value="P:NAD+ catabolic process"/>
    <property type="evidence" value="ECO:0007669"/>
    <property type="project" value="TreeGrafter"/>
</dbReference>
<sequence>MSALGAGVATITRAGCPTRPWPCDGVRVRTDERGLAYGGGWLDRAAGLRTDPGWIAARLTDRESLLLPLWRDRCLVSADRTPVRPAAVDAAGLLAAADETVFLGLDGGRAIFAVDLSGRPERDAVALAGAAEPVDVRALVGGLTPAEAAVQAYAKGLLHWHRGQRYCGGCGEPTAARDGGHIRSCTGAGCGRLLFPRIEPAVIVLVEAPGEPERCLLARHRGAPEGSWSTLAGFVEVGESLEDAVRRELAEEAGVTVVEVLYQGSQAWPFPAGLMVGFRATAASTEVRVDGEELVDARWFTRDELRARVADGRPLGRIDSIDHHLLGSWLDRAI</sequence>
<dbReference type="EC" id="3.6.1.22" evidence="4"/>
<organism evidence="12 13">
    <name type="scientific">Micromonospora narathiwatensis</name>
    <dbReference type="NCBI Taxonomy" id="299146"/>
    <lineage>
        <taxon>Bacteria</taxon>
        <taxon>Bacillati</taxon>
        <taxon>Actinomycetota</taxon>
        <taxon>Actinomycetes</taxon>
        <taxon>Micromonosporales</taxon>
        <taxon>Micromonosporaceae</taxon>
        <taxon>Micromonospora</taxon>
    </lineage>
</organism>
<evidence type="ECO:0000256" key="4">
    <source>
        <dbReference type="ARBA" id="ARBA00012381"/>
    </source>
</evidence>
<dbReference type="Pfam" id="PF00293">
    <property type="entry name" value="NUDIX"/>
    <property type="match status" value="1"/>
</dbReference>
<dbReference type="PROSITE" id="PS00893">
    <property type="entry name" value="NUDIX_BOX"/>
    <property type="match status" value="1"/>
</dbReference>
<dbReference type="InterPro" id="IPR050241">
    <property type="entry name" value="NAD-cap_RNA_hydrolase_NudC"/>
</dbReference>
<evidence type="ECO:0000256" key="3">
    <source>
        <dbReference type="ARBA" id="ARBA00009595"/>
    </source>
</evidence>
<dbReference type="InterPro" id="IPR049734">
    <property type="entry name" value="NudC-like_C"/>
</dbReference>
<feature type="domain" description="Nudix hydrolase" evidence="11">
    <location>
        <begin position="196"/>
        <end position="322"/>
    </location>
</feature>
<protein>
    <recommendedName>
        <fullName evidence="4">NAD(+) diphosphatase</fullName>
        <ecNumber evidence="4">3.6.1.22</ecNumber>
    </recommendedName>
</protein>
<evidence type="ECO:0000256" key="1">
    <source>
        <dbReference type="ARBA" id="ARBA00001946"/>
    </source>
</evidence>
<dbReference type="CDD" id="cd03429">
    <property type="entry name" value="NUDIX_NADH_pyrophosphatase_Nudt13"/>
    <property type="match status" value="1"/>
</dbReference>
<evidence type="ECO:0000256" key="9">
    <source>
        <dbReference type="ARBA" id="ARBA00023679"/>
    </source>
</evidence>
<evidence type="ECO:0000313" key="12">
    <source>
        <dbReference type="EMBL" id="SBT52817.1"/>
    </source>
</evidence>
<dbReference type="SUPFAM" id="SSF55811">
    <property type="entry name" value="Nudix"/>
    <property type="match status" value="1"/>
</dbReference>